<dbReference type="RefSeq" id="WP_109710551.1">
    <property type="nucleotide sequence ID" value="NZ_QGDS01000005.1"/>
</dbReference>
<feature type="transmembrane region" description="Helical" evidence="6">
    <location>
        <begin position="267"/>
        <end position="293"/>
    </location>
</feature>
<dbReference type="InterPro" id="IPR050545">
    <property type="entry name" value="Mycobact_MmpL"/>
</dbReference>
<evidence type="ECO:0000313" key="8">
    <source>
        <dbReference type="EMBL" id="SUQ14030.1"/>
    </source>
</evidence>
<dbReference type="InterPro" id="IPR004869">
    <property type="entry name" value="MMPL_dom"/>
</dbReference>
<dbReference type="Proteomes" id="UP000254051">
    <property type="component" value="Unassembled WGS sequence"/>
</dbReference>
<reference evidence="9" key="1">
    <citation type="submission" date="2017-07" db="EMBL/GenBank/DDBJ databases">
        <authorList>
            <person name="Varghese N."/>
            <person name="Submissions S."/>
        </authorList>
    </citation>
    <scope>NUCLEOTIDE SEQUENCE [LARGE SCALE GENOMIC DNA]</scope>
    <source>
        <strain evidence="9">NLAE-zl-C134</strain>
    </source>
</reference>
<keyword evidence="4 6" id="KW-1133">Transmembrane helix</keyword>
<feature type="transmembrane region" description="Helical" evidence="6">
    <location>
        <begin position="519"/>
        <end position="546"/>
    </location>
</feature>
<sequence>MKQIYKWIVNHPKIIITGFAIFFIIGTLCKQMISVNYDMNDYLPKDSASTVALDFMNEEFGSGIPNARVMVGNISIPEALVYKAKIEAIDGVTDVTWLDDGGAIEKPLETMELDTVETYYKQGNALFSVTIDSEKGIEAVNTLRDLIGDENAMTGSIVSTVTATQSTIKEVSKIAVFGILFVMLVLLLTTTSWMEPVIIMVGLGVAVIINAGSNLMFGEISFVTNAAGNILQLAVSLDYSVFLLHRFTECRKTKENPKEAMVEALTMSTSSILSSGLTTVIGFLALCLMRFMIGPDLGRALAKGIAISLMTVFVLMPVLILSTYKWIDKFEHKPLLPSFQKFGKVVQKVMMPMVILFLVVLVPAYLASNSNSFHYGASKIFGSSTQLGADTEKIQNIFGKSDTYVLLVPKDDKVTQKKLSDELHDIPQVNSIISYVDTVGMEIPESYLDKETYAKLSSDYYTRLVISVDAEYEGEKTFDLVEKVRNTAQEYYSGEWYLAGEGVSTYDLMDTITSDMVKVNLVAIGAVFLVLLLTLHSIILPVILVLSIETAIWINLSIPYFADSTIFYIAYLIISSIQLGATVDYAILLTDRYKEYREIMNKKDAIINTISTVAVSILTSGSVLTVVGFLLGIISTHGLLSQLGYFLGKGTICSLLIVLFVLPGLLYIFDRFFIKQGSGKTQKEHIRKAHRK</sequence>
<feature type="domain" description="Membrane transport protein MMPL" evidence="7">
    <location>
        <begin position="389"/>
        <end position="673"/>
    </location>
</feature>
<protein>
    <recommendedName>
        <fullName evidence="7">Membrane transport protein MMPL domain-containing protein</fullName>
    </recommendedName>
</protein>
<feature type="transmembrane region" description="Helical" evidence="6">
    <location>
        <begin position="12"/>
        <end position="29"/>
    </location>
</feature>
<gene>
    <name evidence="8" type="ORF">SAMN05216529_1053</name>
</gene>
<keyword evidence="9" id="KW-1185">Reference proteome</keyword>
<organism evidence="8 9">
    <name type="scientific">Faecalicatena contorta</name>
    <dbReference type="NCBI Taxonomy" id="39482"/>
    <lineage>
        <taxon>Bacteria</taxon>
        <taxon>Bacillati</taxon>
        <taxon>Bacillota</taxon>
        <taxon>Clostridia</taxon>
        <taxon>Lachnospirales</taxon>
        <taxon>Lachnospiraceae</taxon>
        <taxon>Faecalicatena</taxon>
    </lineage>
</organism>
<dbReference type="PANTHER" id="PTHR33406">
    <property type="entry name" value="MEMBRANE PROTEIN MJ1562-RELATED"/>
    <property type="match status" value="1"/>
</dbReference>
<keyword evidence="3 6" id="KW-0812">Transmembrane</keyword>
<evidence type="ECO:0000256" key="2">
    <source>
        <dbReference type="ARBA" id="ARBA00022475"/>
    </source>
</evidence>
<dbReference type="AlphaFoldDB" id="A0A315ZX81"/>
<dbReference type="EMBL" id="UHJJ01000005">
    <property type="protein sequence ID" value="SUQ14030.1"/>
    <property type="molecule type" value="Genomic_DNA"/>
</dbReference>
<evidence type="ECO:0000259" key="7">
    <source>
        <dbReference type="Pfam" id="PF03176"/>
    </source>
</evidence>
<dbReference type="SUPFAM" id="SSF82866">
    <property type="entry name" value="Multidrug efflux transporter AcrB transmembrane domain"/>
    <property type="match status" value="2"/>
</dbReference>
<accession>A0A315ZX81</accession>
<dbReference type="Pfam" id="PF03176">
    <property type="entry name" value="MMPL"/>
    <property type="match status" value="2"/>
</dbReference>
<comment type="subcellular location">
    <subcellularLocation>
        <location evidence="1">Cell membrane</location>
        <topology evidence="1">Multi-pass membrane protein</topology>
    </subcellularLocation>
</comment>
<feature type="domain" description="Membrane transport protein MMPL" evidence="7">
    <location>
        <begin position="43"/>
        <end position="326"/>
    </location>
</feature>
<feature type="transmembrane region" description="Helical" evidence="6">
    <location>
        <begin position="349"/>
        <end position="367"/>
    </location>
</feature>
<feature type="transmembrane region" description="Helical" evidence="6">
    <location>
        <begin position="174"/>
        <end position="191"/>
    </location>
</feature>
<feature type="transmembrane region" description="Helical" evidence="6">
    <location>
        <begin position="566"/>
        <end position="589"/>
    </location>
</feature>
<evidence type="ECO:0000256" key="6">
    <source>
        <dbReference type="SAM" id="Phobius"/>
    </source>
</evidence>
<dbReference type="OrthoDB" id="9782006at2"/>
<feature type="transmembrane region" description="Helical" evidence="6">
    <location>
        <begin position="610"/>
        <end position="634"/>
    </location>
</feature>
<keyword evidence="5 6" id="KW-0472">Membrane</keyword>
<evidence type="ECO:0000256" key="4">
    <source>
        <dbReference type="ARBA" id="ARBA00022989"/>
    </source>
</evidence>
<keyword evidence="2" id="KW-1003">Cell membrane</keyword>
<feature type="transmembrane region" description="Helical" evidence="6">
    <location>
        <begin position="305"/>
        <end position="327"/>
    </location>
</feature>
<evidence type="ECO:0000256" key="5">
    <source>
        <dbReference type="ARBA" id="ARBA00023136"/>
    </source>
</evidence>
<dbReference type="GO" id="GO:0005886">
    <property type="term" value="C:plasma membrane"/>
    <property type="evidence" value="ECO:0007669"/>
    <property type="project" value="UniProtKB-SubCell"/>
</dbReference>
<proteinExistence type="predicted"/>
<name>A0A315ZX81_9FIRM</name>
<feature type="transmembrane region" description="Helical" evidence="6">
    <location>
        <begin position="646"/>
        <end position="669"/>
    </location>
</feature>
<evidence type="ECO:0000313" key="9">
    <source>
        <dbReference type="Proteomes" id="UP000254051"/>
    </source>
</evidence>
<feature type="transmembrane region" description="Helical" evidence="6">
    <location>
        <begin position="197"/>
        <end position="217"/>
    </location>
</feature>
<dbReference type="PANTHER" id="PTHR33406:SF13">
    <property type="entry name" value="MEMBRANE PROTEIN YDFJ"/>
    <property type="match status" value="1"/>
</dbReference>
<evidence type="ECO:0000256" key="1">
    <source>
        <dbReference type="ARBA" id="ARBA00004651"/>
    </source>
</evidence>
<dbReference type="Gene3D" id="1.20.1640.10">
    <property type="entry name" value="Multidrug efflux transporter AcrB transmembrane domain"/>
    <property type="match status" value="2"/>
</dbReference>
<feature type="transmembrane region" description="Helical" evidence="6">
    <location>
        <begin position="229"/>
        <end position="247"/>
    </location>
</feature>
<evidence type="ECO:0000256" key="3">
    <source>
        <dbReference type="ARBA" id="ARBA00022692"/>
    </source>
</evidence>